<evidence type="ECO:0000256" key="1">
    <source>
        <dbReference type="ARBA" id="ARBA00005005"/>
    </source>
</evidence>
<dbReference type="CDD" id="cd06558">
    <property type="entry name" value="crotonase-like"/>
    <property type="match status" value="1"/>
</dbReference>
<dbReference type="InterPro" id="IPR001753">
    <property type="entry name" value="Enoyl-CoA_hydra/iso"/>
</dbReference>
<evidence type="ECO:0000256" key="5">
    <source>
        <dbReference type="ARBA" id="ARBA00022832"/>
    </source>
</evidence>
<gene>
    <name evidence="14" type="ORF">HMPREF9257_0370</name>
</gene>
<evidence type="ECO:0000256" key="3">
    <source>
        <dbReference type="ARBA" id="ARBA00009463"/>
    </source>
</evidence>
<comment type="pathway">
    <text evidence="1">Lipid metabolism; fatty acid beta-oxidation.</text>
</comment>
<keyword evidence="7" id="KW-0560">Oxidoreductase</keyword>
<evidence type="ECO:0000256" key="9">
    <source>
        <dbReference type="ARBA" id="ARBA00023098"/>
    </source>
</evidence>
<dbReference type="Proteomes" id="UP000005990">
    <property type="component" value="Unassembled WGS sequence"/>
</dbReference>
<evidence type="ECO:0000313" key="15">
    <source>
        <dbReference type="Proteomes" id="UP000005990"/>
    </source>
</evidence>
<sequence length="753" mass="83042">MSINKVTVLGAGNMGSQIAALLVNAGLQVKLLDLVIDQEDPNKLSKGAFDRITDKRKGLLFDASFAKNLSFGNFDQDLKEDDDSDLYIEAVSEVLEIKHDLWKNVASIAKDSAILATNTSGIPIEKIASVLTEEQASRFVGYHFFNPPRHMKLIEIIPHSKTSQATVERLEDFTSRKLGKGAVHAKDVSGFVANRIGVYALVDAMKRGEDLGYSITEVDAMTGLFLGRPKTATYRLNDLVGLDIAMHVAEGLLEDPAEKDFYVVPESLSKLVAAGALGNKVQHGYYKREGKNNLVYDFESGDYQAASKVDIPFLNELGRDLNKNLKAIFQSDDPAAQYMWDSLGNVLYYSAINVPKATDDYKNVDRAMVWGFNWKLGPFQIWDAIGFNEVKDRLKAKFGSLPKWIEDRNQGFYQDQEDISNVAGLNDYVKGTVWNHDKVSDLYEADNRLLIFVLRTPNNTITQELCGDIKEAVATLENEAYRGMVIYSEGKNFSLGANLDQIHDMINQGKQDSEIGDMIDQLHEGVLAMKHANKPVVTAMRGMALGGGCELVLYSPFVVAAAESYLGLVEMGVGVIPAGGGLAELAERVYLKNNERSQEIKDLQKAFNNVINAKVSKNAYDAKAMGILRDTDMIIANDELILEAALKKADLEASYNYVPKPVAEYAVEGSNYFAIAKADIQTLTSGNFASDYDATIATSAGKVLAGGDVPLNTVVNQRYLQSLEREGFIALTKNVKTSERIQHMLKTKKPLRN</sequence>
<evidence type="ECO:0000256" key="11">
    <source>
        <dbReference type="RuleBase" id="RU003707"/>
    </source>
</evidence>
<dbReference type="SUPFAM" id="SSF48179">
    <property type="entry name" value="6-phosphogluconate dehydrogenase C-terminal domain-like"/>
    <property type="match status" value="2"/>
</dbReference>
<evidence type="ECO:0000256" key="2">
    <source>
        <dbReference type="ARBA" id="ARBA00008750"/>
    </source>
</evidence>
<keyword evidence="9" id="KW-0443">Lipid metabolism</keyword>
<dbReference type="InterPro" id="IPR029045">
    <property type="entry name" value="ClpP/crotonase-like_dom_sf"/>
</dbReference>
<dbReference type="GO" id="GO:0003857">
    <property type="term" value="F:(3S)-3-hydroxyacyl-CoA dehydrogenase (NAD+) activity"/>
    <property type="evidence" value="ECO:0007669"/>
    <property type="project" value="UniProtKB-EC"/>
</dbReference>
<dbReference type="InterPro" id="IPR018376">
    <property type="entry name" value="Enoyl-CoA_hyd/isom_CS"/>
</dbReference>
<dbReference type="InterPro" id="IPR006176">
    <property type="entry name" value="3-OHacyl-CoA_DH_NAD-bd"/>
</dbReference>
<dbReference type="GO" id="GO:0070403">
    <property type="term" value="F:NAD+ binding"/>
    <property type="evidence" value="ECO:0007669"/>
    <property type="project" value="InterPro"/>
</dbReference>
<evidence type="ECO:0000256" key="10">
    <source>
        <dbReference type="ARBA" id="ARBA00049556"/>
    </source>
</evidence>
<evidence type="ECO:0000256" key="4">
    <source>
        <dbReference type="ARBA" id="ARBA00012076"/>
    </source>
</evidence>
<evidence type="ECO:0000259" key="12">
    <source>
        <dbReference type="Pfam" id="PF00725"/>
    </source>
</evidence>
<dbReference type="Pfam" id="PF00378">
    <property type="entry name" value="ECH_1"/>
    <property type="match status" value="1"/>
</dbReference>
<dbReference type="eggNOG" id="COG1250">
    <property type="taxonomic scope" value="Bacteria"/>
</dbReference>
<evidence type="ECO:0000313" key="14">
    <source>
        <dbReference type="EMBL" id="EFR30509.1"/>
    </source>
</evidence>
<dbReference type="OrthoDB" id="9771883at2"/>
<comment type="caution">
    <text evidence="14">The sequence shown here is derived from an EMBL/GenBank/DDBJ whole genome shotgun (WGS) entry which is preliminary data.</text>
</comment>
<dbReference type="SUPFAM" id="SSF52096">
    <property type="entry name" value="ClpP/crotonase"/>
    <property type="match status" value="1"/>
</dbReference>
<feature type="domain" description="3-hydroxyacyl-CoA dehydrogenase C-terminal" evidence="12">
    <location>
        <begin position="190"/>
        <end position="287"/>
    </location>
</feature>
<dbReference type="InterPro" id="IPR006108">
    <property type="entry name" value="3HC_DH_C"/>
</dbReference>
<dbReference type="EMBL" id="AENN01000018">
    <property type="protein sequence ID" value="EFR30509.1"/>
    <property type="molecule type" value="Genomic_DNA"/>
</dbReference>
<dbReference type="Gene3D" id="3.90.226.10">
    <property type="entry name" value="2-enoyl-CoA Hydratase, Chain A, domain 1"/>
    <property type="match status" value="1"/>
</dbReference>
<dbReference type="UniPathway" id="UPA00659"/>
<dbReference type="RefSeq" id="WP_006419032.1">
    <property type="nucleotide sequence ID" value="NZ_AENN01000018.1"/>
</dbReference>
<dbReference type="GO" id="GO:0006635">
    <property type="term" value="P:fatty acid beta-oxidation"/>
    <property type="evidence" value="ECO:0007669"/>
    <property type="project" value="UniProtKB-UniPathway"/>
</dbReference>
<keyword evidence="15" id="KW-1185">Reference proteome</keyword>
<dbReference type="Gene3D" id="1.10.1040.50">
    <property type="match status" value="1"/>
</dbReference>
<dbReference type="SUPFAM" id="SSF51735">
    <property type="entry name" value="NAD(P)-binding Rossmann-fold domains"/>
    <property type="match status" value="1"/>
</dbReference>
<keyword evidence="8" id="KW-0520">NAD</keyword>
<organism evidence="14 15">
    <name type="scientific">Eremococcus coleocola ACS-139-V-Col8</name>
    <dbReference type="NCBI Taxonomy" id="908337"/>
    <lineage>
        <taxon>Bacteria</taxon>
        <taxon>Bacillati</taxon>
        <taxon>Bacillota</taxon>
        <taxon>Bacilli</taxon>
        <taxon>Lactobacillales</taxon>
        <taxon>Aerococcaceae</taxon>
        <taxon>Eremococcus</taxon>
    </lineage>
</organism>
<keyword evidence="5" id="KW-0276">Fatty acid metabolism</keyword>
<evidence type="ECO:0000256" key="6">
    <source>
        <dbReference type="ARBA" id="ARBA00022963"/>
    </source>
</evidence>
<dbReference type="Gene3D" id="3.40.50.720">
    <property type="entry name" value="NAD(P)-binding Rossmann-like Domain"/>
    <property type="match status" value="1"/>
</dbReference>
<feature type="domain" description="3-hydroxyacyl-CoA dehydrogenase NAD binding" evidence="13">
    <location>
        <begin position="5"/>
        <end position="187"/>
    </location>
</feature>
<dbReference type="PANTHER" id="PTHR48075">
    <property type="entry name" value="3-HYDROXYACYL-COA DEHYDROGENASE FAMILY PROTEIN"/>
    <property type="match status" value="1"/>
</dbReference>
<dbReference type="PANTHER" id="PTHR48075:SF7">
    <property type="entry name" value="3-HYDROXYACYL-COA DEHYDROGENASE-RELATED"/>
    <property type="match status" value="1"/>
</dbReference>
<evidence type="ECO:0000256" key="7">
    <source>
        <dbReference type="ARBA" id="ARBA00023002"/>
    </source>
</evidence>
<dbReference type="Pfam" id="PF02737">
    <property type="entry name" value="3HCDH_N"/>
    <property type="match status" value="1"/>
</dbReference>
<accession>E4KR71</accession>
<dbReference type="STRING" id="908337.HMPREF9257_0370"/>
<dbReference type="AlphaFoldDB" id="E4KR71"/>
<dbReference type="EC" id="4.2.1.17" evidence="4"/>
<reference evidence="14 15" key="1">
    <citation type="submission" date="2010-10" db="EMBL/GenBank/DDBJ databases">
        <authorList>
            <person name="Durkin A.S."/>
            <person name="Madupu R."/>
            <person name="Torralba M."/>
            <person name="Gillis M."/>
            <person name="Methe B."/>
            <person name="Sutton G."/>
            <person name="Nelson K.E."/>
        </authorList>
    </citation>
    <scope>NUCLEOTIDE SEQUENCE [LARGE SCALE GENOMIC DNA]</scope>
    <source>
        <strain evidence="14 15">ACS-139-V-Col8</strain>
    </source>
</reference>
<proteinExistence type="inferred from homology"/>
<dbReference type="Pfam" id="PF00725">
    <property type="entry name" value="3HCDH"/>
    <property type="match status" value="1"/>
</dbReference>
<protein>
    <recommendedName>
        <fullName evidence="4">enoyl-CoA hydratase</fullName>
        <ecNumber evidence="4">4.2.1.17</ecNumber>
    </recommendedName>
</protein>
<keyword evidence="6" id="KW-0442">Lipid degradation</keyword>
<evidence type="ECO:0000256" key="8">
    <source>
        <dbReference type="ARBA" id="ARBA00023027"/>
    </source>
</evidence>
<comment type="similarity">
    <text evidence="2">In the N-terminal section; belongs to the enoyl-CoA hydratase/isomerase family.</text>
</comment>
<name>E4KR71_9LACT</name>
<evidence type="ECO:0000259" key="13">
    <source>
        <dbReference type="Pfam" id="PF02737"/>
    </source>
</evidence>
<dbReference type="InterPro" id="IPR008927">
    <property type="entry name" value="6-PGluconate_DH-like_C_sf"/>
</dbReference>
<comment type="catalytic activity">
    <reaction evidence="10">
        <text>a (3S)-3-hydroxyacyl-CoA + NAD(+) = a 3-oxoacyl-CoA + NADH + H(+)</text>
        <dbReference type="Rhea" id="RHEA:22432"/>
        <dbReference type="ChEBI" id="CHEBI:15378"/>
        <dbReference type="ChEBI" id="CHEBI:57318"/>
        <dbReference type="ChEBI" id="CHEBI:57540"/>
        <dbReference type="ChEBI" id="CHEBI:57945"/>
        <dbReference type="ChEBI" id="CHEBI:90726"/>
        <dbReference type="EC" id="1.1.1.35"/>
    </reaction>
</comment>
<dbReference type="eggNOG" id="COG1024">
    <property type="taxonomic scope" value="Bacteria"/>
</dbReference>
<dbReference type="InterPro" id="IPR036291">
    <property type="entry name" value="NAD(P)-bd_dom_sf"/>
</dbReference>
<dbReference type="PROSITE" id="PS00166">
    <property type="entry name" value="ENOYL_COA_HYDRATASE"/>
    <property type="match status" value="1"/>
</dbReference>
<comment type="similarity">
    <text evidence="11">Belongs to the enoyl-CoA hydratase/isomerase family.</text>
</comment>
<comment type="similarity">
    <text evidence="3">Belongs to the 3-hydroxyacyl-CoA dehydrogenase family.</text>
</comment>
<dbReference type="GO" id="GO:0004300">
    <property type="term" value="F:enoyl-CoA hydratase activity"/>
    <property type="evidence" value="ECO:0007669"/>
    <property type="project" value="UniProtKB-EC"/>
</dbReference>